<evidence type="ECO:0000313" key="4">
    <source>
        <dbReference type="EMBL" id="QEW24754.1"/>
    </source>
</evidence>
<dbReference type="STRING" id="540747.SAMN04488031_111149"/>
<proteinExistence type="inferred from homology"/>
<evidence type="ECO:0000256" key="1">
    <source>
        <dbReference type="ARBA" id="ARBA00008791"/>
    </source>
</evidence>
<comment type="similarity">
    <text evidence="1">Belongs to the universal stress protein A family.</text>
</comment>
<dbReference type="Pfam" id="PF00582">
    <property type="entry name" value="Usp"/>
    <property type="match status" value="1"/>
</dbReference>
<dbReference type="Gene3D" id="3.40.50.620">
    <property type="entry name" value="HUPs"/>
    <property type="match status" value="1"/>
</dbReference>
<dbReference type="EMBL" id="LAXI01000027">
    <property type="protein sequence ID" value="KRS15111.1"/>
    <property type="molecule type" value="Genomic_DNA"/>
</dbReference>
<evidence type="ECO:0000259" key="2">
    <source>
        <dbReference type="Pfam" id="PF00582"/>
    </source>
</evidence>
<evidence type="ECO:0000313" key="6">
    <source>
        <dbReference type="Proteomes" id="UP000325785"/>
    </source>
</evidence>
<dbReference type="RefSeq" id="WP_057820826.1">
    <property type="nucleotide sequence ID" value="NZ_CP031598.1"/>
</dbReference>
<protein>
    <submittedName>
        <fullName evidence="4">Universal stress protein</fullName>
    </submittedName>
</protein>
<reference evidence="4 6" key="2">
    <citation type="submission" date="2018-08" db="EMBL/GenBank/DDBJ databases">
        <title>Genetic Globetrotter - A new plasmid hitch-hiking vast phylogenetic and geographic distances.</title>
        <authorList>
            <person name="Vollmers J."/>
            <person name="Petersen J."/>
        </authorList>
    </citation>
    <scope>NUCLEOTIDE SEQUENCE [LARGE SCALE GENOMIC DNA]</scope>
    <source>
        <strain evidence="4 6">DSM 26383</strain>
    </source>
</reference>
<dbReference type="InterPro" id="IPR014729">
    <property type="entry name" value="Rossmann-like_a/b/a_fold"/>
</dbReference>
<organism evidence="3 5">
    <name type="scientific">Roseovarius indicus</name>
    <dbReference type="NCBI Taxonomy" id="540747"/>
    <lineage>
        <taxon>Bacteria</taxon>
        <taxon>Pseudomonadati</taxon>
        <taxon>Pseudomonadota</taxon>
        <taxon>Alphaproteobacteria</taxon>
        <taxon>Rhodobacterales</taxon>
        <taxon>Roseobacteraceae</taxon>
        <taxon>Roseovarius</taxon>
    </lineage>
</organism>
<gene>
    <name evidence="4" type="ORF">RIdsm_00537</name>
    <name evidence="3" type="ORF">XM52_25225</name>
</gene>
<dbReference type="PANTHER" id="PTHR46268:SF6">
    <property type="entry name" value="UNIVERSAL STRESS PROTEIN UP12"/>
    <property type="match status" value="1"/>
</dbReference>
<dbReference type="Proteomes" id="UP000051401">
    <property type="component" value="Unassembled WGS sequence"/>
</dbReference>
<dbReference type="Proteomes" id="UP000325785">
    <property type="component" value="Chromosome"/>
</dbReference>
<dbReference type="PRINTS" id="PR01438">
    <property type="entry name" value="UNVRSLSTRESS"/>
</dbReference>
<dbReference type="OrthoDB" id="5564966at2"/>
<dbReference type="AlphaFoldDB" id="A0A0T5P1V0"/>
<dbReference type="PANTHER" id="PTHR46268">
    <property type="entry name" value="STRESS RESPONSE PROTEIN NHAX"/>
    <property type="match status" value="1"/>
</dbReference>
<evidence type="ECO:0000313" key="3">
    <source>
        <dbReference type="EMBL" id="KRS15111.1"/>
    </source>
</evidence>
<reference evidence="3 5" key="1">
    <citation type="submission" date="2015-04" db="EMBL/GenBank/DDBJ databases">
        <title>The draft genome sequence of Roseovarius indicus B108T.</title>
        <authorList>
            <person name="Li G."/>
            <person name="Lai Q."/>
            <person name="Shao Z."/>
            <person name="Yan P."/>
        </authorList>
    </citation>
    <scope>NUCLEOTIDE SEQUENCE [LARGE SCALE GENOMIC DNA]</scope>
    <source>
        <strain evidence="3 5">B108</strain>
    </source>
</reference>
<name>A0A0T5P1V0_9RHOB</name>
<feature type="domain" description="UspA" evidence="2">
    <location>
        <begin position="3"/>
        <end position="175"/>
    </location>
</feature>
<dbReference type="PATRIC" id="fig|540747.5.peg.3401"/>
<dbReference type="CDD" id="cd00293">
    <property type="entry name" value="USP-like"/>
    <property type="match status" value="1"/>
</dbReference>
<evidence type="ECO:0000313" key="5">
    <source>
        <dbReference type="Proteomes" id="UP000051401"/>
    </source>
</evidence>
<accession>A0A0T5P1V0</accession>
<dbReference type="InterPro" id="IPR006016">
    <property type="entry name" value="UspA"/>
</dbReference>
<dbReference type="EMBL" id="CP031598">
    <property type="protein sequence ID" value="QEW24754.1"/>
    <property type="molecule type" value="Genomic_DNA"/>
</dbReference>
<keyword evidence="5" id="KW-1185">Reference proteome</keyword>
<dbReference type="KEGG" id="rid:RIdsm_00537"/>
<dbReference type="InterPro" id="IPR006015">
    <property type="entry name" value="Universal_stress_UspA"/>
</dbReference>
<sequence length="175" mass="18693">MKQHIFVATDGSDTAMKAVDLASEIATEFGVPLTVGHVLQFGRPSEELARMADVEHIVEHVRKASKVDFEIMTGTGGDLFADTRPSGDVVRVITMLGEEILRRAADRAKEMGVTQVETVSAQGDPADAILDMAEEAGADMIVLGHRGLGRLKTMLLGSVALKVTQHAPCTVVSVR</sequence>
<dbReference type="SUPFAM" id="SSF52402">
    <property type="entry name" value="Adenine nucleotide alpha hydrolases-like"/>
    <property type="match status" value="1"/>
</dbReference>